<dbReference type="EMBL" id="JBDFQZ010000010">
    <property type="protein sequence ID" value="KAK9683192.1"/>
    <property type="molecule type" value="Genomic_DNA"/>
</dbReference>
<proteinExistence type="predicted"/>
<keyword evidence="3" id="KW-1185">Reference proteome</keyword>
<protein>
    <submittedName>
        <fullName evidence="2">Uncharacterized protein</fullName>
    </submittedName>
</protein>
<organism evidence="2 3">
    <name type="scientific">Saponaria officinalis</name>
    <name type="common">Common soapwort</name>
    <name type="synonym">Lychnis saponaria</name>
    <dbReference type="NCBI Taxonomy" id="3572"/>
    <lineage>
        <taxon>Eukaryota</taxon>
        <taxon>Viridiplantae</taxon>
        <taxon>Streptophyta</taxon>
        <taxon>Embryophyta</taxon>
        <taxon>Tracheophyta</taxon>
        <taxon>Spermatophyta</taxon>
        <taxon>Magnoliopsida</taxon>
        <taxon>eudicotyledons</taxon>
        <taxon>Gunneridae</taxon>
        <taxon>Pentapetalae</taxon>
        <taxon>Caryophyllales</taxon>
        <taxon>Caryophyllaceae</taxon>
        <taxon>Caryophylleae</taxon>
        <taxon>Saponaria</taxon>
    </lineage>
</organism>
<evidence type="ECO:0000313" key="3">
    <source>
        <dbReference type="Proteomes" id="UP001443914"/>
    </source>
</evidence>
<dbReference type="AlphaFoldDB" id="A0AAW1I1H0"/>
<dbReference type="Proteomes" id="UP001443914">
    <property type="component" value="Unassembled WGS sequence"/>
</dbReference>
<dbReference type="PANTHER" id="PTHR37708">
    <property type="entry name" value="HOMEOBOX HOX-B3-LIKE PROTEIN"/>
    <property type="match status" value="1"/>
</dbReference>
<evidence type="ECO:0000313" key="2">
    <source>
        <dbReference type="EMBL" id="KAK9683192.1"/>
    </source>
</evidence>
<comment type="caution">
    <text evidence="2">The sequence shown here is derived from an EMBL/GenBank/DDBJ whole genome shotgun (WGS) entry which is preliminary data.</text>
</comment>
<sequence length="277" mass="31514">MMFMERGPRYEVYAQLRESNLQSKRFKLEEDDQVSEIPISDFSPEVKKLDEFHGKLGDFREDDRVSGIPKPGFLRKSMNFHGMLNDFEEKVEFCEIPKSEYSPILKKSAKFHQNLYNFGENGQISSIPRPNFVRKSVKFHGISENVEENVQISPTMKKFNMKTGRKQGYSVLAQSVPDLTSVLRKENRKPTPEYGNVSLIPTLGKSETPPLSISKGGKMYGKSVNSGEKQSNVKMNMSRKSYASVEELKGLSIVANNAINGKNRRGRKSAVFSSKYY</sequence>
<name>A0AAW1I1H0_SAPOF</name>
<dbReference type="PANTHER" id="PTHR37708:SF2">
    <property type="entry name" value="HOMEOBOX HOX-B3-LIKE PROTEIN"/>
    <property type="match status" value="1"/>
</dbReference>
<reference evidence="2" key="1">
    <citation type="submission" date="2024-03" db="EMBL/GenBank/DDBJ databases">
        <title>WGS assembly of Saponaria officinalis var. Norfolk2.</title>
        <authorList>
            <person name="Jenkins J."/>
            <person name="Shu S."/>
            <person name="Grimwood J."/>
            <person name="Barry K."/>
            <person name="Goodstein D."/>
            <person name="Schmutz J."/>
            <person name="Leebens-Mack J."/>
            <person name="Osbourn A."/>
        </authorList>
    </citation>
    <scope>NUCLEOTIDE SEQUENCE [LARGE SCALE GENOMIC DNA]</scope>
    <source>
        <strain evidence="2">JIC</strain>
    </source>
</reference>
<feature type="region of interest" description="Disordered" evidence="1">
    <location>
        <begin position="208"/>
        <end position="232"/>
    </location>
</feature>
<evidence type="ECO:0000256" key="1">
    <source>
        <dbReference type="SAM" id="MobiDB-lite"/>
    </source>
</evidence>
<gene>
    <name evidence="2" type="ORF">RND81_10G122200</name>
</gene>
<feature type="compositionally biased region" description="Polar residues" evidence="1">
    <location>
        <begin position="223"/>
        <end position="232"/>
    </location>
</feature>
<accession>A0AAW1I1H0</accession>